<dbReference type="SUPFAM" id="SSF51004">
    <property type="entry name" value="C-terminal (heme d1) domain of cytochrome cd1-nitrite reductase"/>
    <property type="match status" value="1"/>
</dbReference>
<evidence type="ECO:0000313" key="2">
    <source>
        <dbReference type="EMBL" id="AKT37622.1"/>
    </source>
</evidence>
<dbReference type="STRING" id="52.CMC5_017640"/>
<dbReference type="InterPro" id="IPR017868">
    <property type="entry name" value="Filamin/ABP280_repeat-like"/>
</dbReference>
<keyword evidence="3" id="KW-1185">Reference proteome</keyword>
<accession>A0A0K1EAD0</accession>
<proteinExistence type="predicted"/>
<dbReference type="InterPro" id="IPR051200">
    <property type="entry name" value="Host-pathogen_enzymatic-act"/>
</dbReference>
<feature type="region of interest" description="Disordered" evidence="1">
    <location>
        <begin position="34"/>
        <end position="54"/>
    </location>
</feature>
<organism evidence="2 3">
    <name type="scientific">Chondromyces crocatus</name>
    <dbReference type="NCBI Taxonomy" id="52"/>
    <lineage>
        <taxon>Bacteria</taxon>
        <taxon>Pseudomonadati</taxon>
        <taxon>Myxococcota</taxon>
        <taxon>Polyangia</taxon>
        <taxon>Polyangiales</taxon>
        <taxon>Polyangiaceae</taxon>
        <taxon>Chondromyces</taxon>
    </lineage>
</organism>
<evidence type="ECO:0000313" key="3">
    <source>
        <dbReference type="Proteomes" id="UP000067626"/>
    </source>
</evidence>
<evidence type="ECO:0000256" key="1">
    <source>
        <dbReference type="SAM" id="MobiDB-lite"/>
    </source>
</evidence>
<dbReference type="PANTHER" id="PTHR47197">
    <property type="entry name" value="PROTEIN NIRF"/>
    <property type="match status" value="1"/>
</dbReference>
<dbReference type="Gene3D" id="2.130.10.10">
    <property type="entry name" value="YVTN repeat-like/Quinoprotein amine dehydrogenase"/>
    <property type="match status" value="2"/>
</dbReference>
<dbReference type="PANTHER" id="PTHR47197:SF3">
    <property type="entry name" value="DIHYDRO-HEME D1 DEHYDROGENASE"/>
    <property type="match status" value="1"/>
</dbReference>
<dbReference type="InterPro" id="IPR015943">
    <property type="entry name" value="WD40/YVTN_repeat-like_dom_sf"/>
</dbReference>
<dbReference type="Proteomes" id="UP000067626">
    <property type="component" value="Chromosome"/>
</dbReference>
<name>A0A0K1EAD0_CHOCO</name>
<sequence length="684" mass="70800">MRALYLAVLSGLCTLPGAGCDQKAAAVSRDATLAQPGPGAGLKAQARPVGEGGRIEAGGRIERDGLSIAFSMRPLASDRGSGGRVEDDVVTAGADAVVELFVTDAKTGAPVRGLAPLGWMSRSEEAAPLGEAGCRSKIKNYMAGLLSVRPDVDLNDYLLWTLNEDSSLSVIDPHVAFSRTKLRSVVSLAAPGVAFTMTPSNESLFVTLGGGRGVAMVDTRQAIVRRNIQVGREPAAISIAPDGRSVWVGNDGDGTVSVLDARSGDLLKTLPVGPGHHELAFSGGGGTAWITNRAGASVTVIDAVALETIGQVEVGEGAVSIAASDEAGAVHVSLGERGEVVLIDAARRVVTGRVPLHPGLGNMSFEPRGRFSFALNPVANEVHVLDAATGSVAHHLTGLSAPDAVTFTDAYAYVRNAGAPKVSLVDRGLLGGDTTPPVVDVHAGQRAPASVRSGLAPFGMAPIAAAPDGKGVLIANAADKSLYFYTEGMMVPAGSLPGYGREPRAVLIEDRSLDEVRPGVYATSARMGADGRYDVEVLLDRPRMAVCLKAEVAPASDTVRAKCSNSGCIDEPSITVEPLFDTNLWLEAGSPVTLRFRAASKEGPALDAKEMETMIIRFPVGYRWSGAPQAEGDGTFSVTFTPPSAGEYRLIASAPARGLPPGTLPFVPLRVFAPDTGVPLGGVR</sequence>
<dbReference type="PATRIC" id="fig|52.7.peg.1894"/>
<dbReference type="AlphaFoldDB" id="A0A0K1EAD0"/>
<gene>
    <name evidence="2" type="ORF">CMC5_017640</name>
</gene>
<protein>
    <submittedName>
        <fullName evidence="2">Uncharacterized protein</fullName>
    </submittedName>
</protein>
<dbReference type="PROSITE" id="PS50194">
    <property type="entry name" value="FILAMIN_REPEAT"/>
    <property type="match status" value="1"/>
</dbReference>
<dbReference type="KEGG" id="ccro:CMC5_017640"/>
<reference evidence="2 3" key="1">
    <citation type="submission" date="2015-07" db="EMBL/GenBank/DDBJ databases">
        <title>Genome analysis of myxobacterium Chondromyces crocatus Cm c5 reveals a high potential for natural compound synthesis and the genetic basis for the loss of fruiting body formation.</title>
        <authorList>
            <person name="Zaburannyi N."/>
            <person name="Bunk B."/>
            <person name="Maier J."/>
            <person name="Overmann J."/>
            <person name="Mueller R."/>
        </authorList>
    </citation>
    <scope>NUCLEOTIDE SEQUENCE [LARGE SCALE GENOMIC DNA]</scope>
    <source>
        <strain evidence="2 3">Cm c5</strain>
    </source>
</reference>
<dbReference type="EMBL" id="CP012159">
    <property type="protein sequence ID" value="AKT37622.1"/>
    <property type="molecule type" value="Genomic_DNA"/>
</dbReference>
<dbReference type="InterPro" id="IPR011048">
    <property type="entry name" value="Haem_d1_sf"/>
</dbReference>